<evidence type="ECO:0000313" key="3">
    <source>
        <dbReference type="Proteomes" id="UP000002287"/>
    </source>
</evidence>
<feature type="compositionally biased region" description="Polar residues" evidence="1">
    <location>
        <begin position="299"/>
        <end position="309"/>
    </location>
</feature>
<dbReference type="EMBL" id="CP000614">
    <property type="protein sequence ID" value="ABO55149.1"/>
    <property type="molecule type" value="Genomic_DNA"/>
</dbReference>
<dbReference type="Gene3D" id="3.10.620.30">
    <property type="match status" value="1"/>
</dbReference>
<dbReference type="KEGG" id="bvi:Bcep1808_2147"/>
<evidence type="ECO:0000256" key="1">
    <source>
        <dbReference type="SAM" id="MobiDB-lite"/>
    </source>
</evidence>
<name>A4JFU6_BURVG</name>
<protein>
    <recommendedName>
        <fullName evidence="4">Transglutaminase-like domain-containing protein</fullName>
    </recommendedName>
</protein>
<sequence length="627" mass="63718">MPSCSPTIRPPVERPLATFIRALFVVAACGALASLSGCGTTPMSSGSPFSASTGSSSAASSLSALSTTRELVAGATEAQGGDRATASFAVPGEGGNAGNALGLGTALASATASSTLGLGPLTPASPWIDGRALYEHPELLAACAPSPESALRLASSASAQNPLARLVAWLTTTLGGSERGLGDMDLESASPGAGFDGSGRQSPVVADMIGPVPTSGPTSAASAGATSSDALSVGDAYARAYSLNAAPFSFDTASSGGPIDALADFGASAPTDAMAEDQDVGGARGRSGRSPSGAPGLSSHATRTASTRPRTLLDDPRVRAATFWDVGGGLHPQMEQAGRALFLDPHAAWPAPTEFAGSEAARMAQLQRAVALHAKRKPKGWDVLVDAVRQAREENGEAAALRLALALTNQVPYVDGTDGTFYPPYRFFTEAHVVCKDFAVANYLLLLDSGYPPEKLRILALTPRYAAAPEWHIMTVALADGYAEPFALSSNPPPGGRNAAPASWNGPSPILRKIMAGEEPAAEVFKGPHGPALAPLSASDEAHRPVAEAFTEHGFVSFELTSTRTADGSWSSIAGGDYPRWKVRGGAGAGTASPFAAVDPSTRRGAPARRAARGRGDAPDAAAVPDA</sequence>
<organism evidence="2 3">
    <name type="scientific">Burkholderia vietnamiensis (strain G4 / LMG 22486)</name>
    <name type="common">Burkholderia cepacia (strain R1808)</name>
    <dbReference type="NCBI Taxonomy" id="269482"/>
    <lineage>
        <taxon>Bacteria</taxon>
        <taxon>Pseudomonadati</taxon>
        <taxon>Pseudomonadota</taxon>
        <taxon>Betaproteobacteria</taxon>
        <taxon>Burkholderiales</taxon>
        <taxon>Burkholderiaceae</taxon>
        <taxon>Burkholderia</taxon>
        <taxon>Burkholderia cepacia complex</taxon>
    </lineage>
</organism>
<gene>
    <name evidence="2" type="ordered locus">Bcep1808_2147</name>
</gene>
<evidence type="ECO:0008006" key="4">
    <source>
        <dbReference type="Google" id="ProtNLM"/>
    </source>
</evidence>
<feature type="region of interest" description="Disordered" evidence="1">
    <location>
        <begin position="585"/>
        <end position="627"/>
    </location>
</feature>
<accession>A4JFU6</accession>
<reference evidence="3" key="1">
    <citation type="submission" date="2007-03" db="EMBL/GenBank/DDBJ databases">
        <title>Complete sequence of chromosome 1 of Burkholderia vietnamiensis G4.</title>
        <authorList>
            <consortium name="US DOE Joint Genome Institute"/>
            <person name="Copeland A."/>
            <person name="Lucas S."/>
            <person name="Lapidus A."/>
            <person name="Barry K."/>
            <person name="Detter J.C."/>
            <person name="Glavina del Rio T."/>
            <person name="Hammon N."/>
            <person name="Israni S."/>
            <person name="Dalin E."/>
            <person name="Tice H."/>
            <person name="Pitluck S."/>
            <person name="Chain P."/>
            <person name="Malfatti S."/>
            <person name="Shin M."/>
            <person name="Vergez L."/>
            <person name="Schmutz J."/>
            <person name="Larimer F."/>
            <person name="Land M."/>
            <person name="Hauser L."/>
            <person name="Kyrpides N."/>
            <person name="Tiedje J."/>
            <person name="Richardson P."/>
        </authorList>
    </citation>
    <scope>NUCLEOTIDE SEQUENCE [LARGE SCALE GENOMIC DNA]</scope>
    <source>
        <strain evidence="3">G4 / LMG 22486</strain>
    </source>
</reference>
<feature type="region of interest" description="Disordered" evidence="1">
    <location>
        <begin position="277"/>
        <end position="313"/>
    </location>
</feature>
<dbReference type="HOGENOM" id="CLU_435950_0_0_4"/>
<dbReference type="AlphaFoldDB" id="A4JFU6"/>
<proteinExistence type="predicted"/>
<dbReference type="Proteomes" id="UP000002287">
    <property type="component" value="Chromosome 1"/>
</dbReference>
<evidence type="ECO:0000313" key="2">
    <source>
        <dbReference type="EMBL" id="ABO55149.1"/>
    </source>
</evidence>
<dbReference type="eggNOG" id="COG3672">
    <property type="taxonomic scope" value="Bacteria"/>
</dbReference>